<evidence type="ECO:0000259" key="2">
    <source>
        <dbReference type="Pfam" id="PF00646"/>
    </source>
</evidence>
<feature type="domain" description="F-box" evidence="2">
    <location>
        <begin position="46"/>
        <end position="84"/>
    </location>
</feature>
<feature type="region of interest" description="Disordered" evidence="1">
    <location>
        <begin position="1"/>
        <end position="43"/>
    </location>
</feature>
<dbReference type="InterPro" id="IPR005174">
    <property type="entry name" value="KIB1-4_b-propeller"/>
</dbReference>
<dbReference type="CDD" id="cd09917">
    <property type="entry name" value="F-box_SF"/>
    <property type="match status" value="1"/>
</dbReference>
<dbReference type="Gene3D" id="1.20.1280.50">
    <property type="match status" value="1"/>
</dbReference>
<protein>
    <submittedName>
        <fullName evidence="5">F-box protein At4g00893-like</fullName>
    </submittedName>
</protein>
<gene>
    <name evidence="5" type="primary">LOC104737243</name>
</gene>
<evidence type="ECO:0000259" key="3">
    <source>
        <dbReference type="Pfam" id="PF03478"/>
    </source>
</evidence>
<dbReference type="Proteomes" id="UP000694864">
    <property type="component" value="Chromosome 13"/>
</dbReference>
<name>A0ABM0VG64_CAMSA</name>
<dbReference type="PANTHER" id="PTHR33127">
    <property type="entry name" value="TRANSMEMBRANE PROTEIN"/>
    <property type="match status" value="1"/>
</dbReference>
<dbReference type="InterPro" id="IPR001810">
    <property type="entry name" value="F-box_dom"/>
</dbReference>
<dbReference type="Pfam" id="PF03478">
    <property type="entry name" value="Beta-prop_KIB1-4"/>
    <property type="match status" value="1"/>
</dbReference>
<organism evidence="4 5">
    <name type="scientific">Camelina sativa</name>
    <name type="common">False flax</name>
    <name type="synonym">Myagrum sativum</name>
    <dbReference type="NCBI Taxonomy" id="90675"/>
    <lineage>
        <taxon>Eukaryota</taxon>
        <taxon>Viridiplantae</taxon>
        <taxon>Streptophyta</taxon>
        <taxon>Embryophyta</taxon>
        <taxon>Tracheophyta</taxon>
        <taxon>Spermatophyta</taxon>
        <taxon>Magnoliopsida</taxon>
        <taxon>eudicotyledons</taxon>
        <taxon>Gunneridae</taxon>
        <taxon>Pentapetalae</taxon>
        <taxon>rosids</taxon>
        <taxon>malvids</taxon>
        <taxon>Brassicales</taxon>
        <taxon>Brassicaceae</taxon>
        <taxon>Camelineae</taxon>
        <taxon>Camelina</taxon>
    </lineage>
</organism>
<feature type="domain" description="KIB1-4 beta-propeller" evidence="3">
    <location>
        <begin position="107"/>
        <end position="336"/>
    </location>
</feature>
<accession>A0ABM0VG64</accession>
<dbReference type="PANTHER" id="PTHR33127:SF30">
    <property type="entry name" value="F-BOX DOMAIN-CONTAINING PROTEIN"/>
    <property type="match status" value="1"/>
</dbReference>
<dbReference type="SUPFAM" id="SSF81383">
    <property type="entry name" value="F-box domain"/>
    <property type="match status" value="1"/>
</dbReference>
<evidence type="ECO:0000256" key="1">
    <source>
        <dbReference type="SAM" id="MobiDB-lite"/>
    </source>
</evidence>
<dbReference type="InterPro" id="IPR036047">
    <property type="entry name" value="F-box-like_dom_sf"/>
</dbReference>
<evidence type="ECO:0000313" key="5">
    <source>
        <dbReference type="RefSeq" id="XP_010455675.1"/>
    </source>
</evidence>
<reference evidence="5" key="2">
    <citation type="submission" date="2025-08" db="UniProtKB">
        <authorList>
            <consortium name="RefSeq"/>
        </authorList>
    </citation>
    <scope>IDENTIFICATION</scope>
    <source>
        <tissue evidence="5">Leaf</tissue>
    </source>
</reference>
<dbReference type="RefSeq" id="XP_010455675.1">
    <property type="nucleotide sequence ID" value="XM_010457373.1"/>
</dbReference>
<proteinExistence type="predicted"/>
<dbReference type="GeneID" id="104737243"/>
<sequence>MLPLSSSRQSPPPFPKMASPSSLSPATVSRRGSKTPSEKDLDPSFADLPSDVLGVIMSRLILKDNIHASATCTSWCKAAVSVRVVEKYPWLINFPKGDNSVELLDPLQGKLYILNLPELPKSTVCYSRDGWLLMDKTKSLNMFFFNPYSRELITLPECLHAFDELAFSCPPTSDNCVVVGIRFLAELVVISTCHPGATEWKTDTIPCYLRPFYNLSNIVYCKDRFYCFNARGTLFSFHPSSRTWSYMCADKLECPYQYDREKYGWSEKGVSLIEKKGELFVMFTSSNENPLLYKLISGKWEEMNLTALDSLNIFVSYYNSELRTKLPCMKNDVYFSRFSYKGQRCVSYSFDESRYNPDKEWQRWRELCPPQSIWIDSPPQDVLDLLMK</sequence>
<dbReference type="Pfam" id="PF00646">
    <property type="entry name" value="F-box"/>
    <property type="match status" value="1"/>
</dbReference>
<keyword evidence="4" id="KW-1185">Reference proteome</keyword>
<reference evidence="4" key="1">
    <citation type="journal article" date="2014" name="Nat. Commun.">
        <title>The emerging biofuel crop Camelina sativa retains a highly undifferentiated hexaploid genome structure.</title>
        <authorList>
            <person name="Kagale S."/>
            <person name="Koh C."/>
            <person name="Nixon J."/>
            <person name="Bollina V."/>
            <person name="Clarke W.E."/>
            <person name="Tuteja R."/>
            <person name="Spillane C."/>
            <person name="Robinson S.J."/>
            <person name="Links M.G."/>
            <person name="Clarke C."/>
            <person name="Higgins E.E."/>
            <person name="Huebert T."/>
            <person name="Sharpe A.G."/>
            <person name="Parkin I.A."/>
        </authorList>
    </citation>
    <scope>NUCLEOTIDE SEQUENCE [LARGE SCALE GENOMIC DNA]</scope>
    <source>
        <strain evidence="4">cv. DH55</strain>
    </source>
</reference>
<evidence type="ECO:0000313" key="4">
    <source>
        <dbReference type="Proteomes" id="UP000694864"/>
    </source>
</evidence>